<name>A0A6S8SU95_9STRA</name>
<proteinExistence type="predicted"/>
<dbReference type="EMBL" id="HBIW01006762">
    <property type="protein sequence ID" value="CAE0690220.1"/>
    <property type="molecule type" value="Transcribed_RNA"/>
</dbReference>
<sequence>MIFDFVHCSDIQYKPPLDGSRTIFVPPLRVAVRRIDCSWSLRNELAIKPHPQKANTARKIRCTENIQVQGVWRCTFWLIANADPVPHRRNDVIEHQTDFEHAFT</sequence>
<evidence type="ECO:0000313" key="1">
    <source>
        <dbReference type="EMBL" id="CAE0690220.1"/>
    </source>
</evidence>
<gene>
    <name evidence="1" type="ORF">PCAL00307_LOCUS5655</name>
    <name evidence="2" type="ORF">PCAL00307_LOCUS5656</name>
</gene>
<evidence type="ECO:0000313" key="2">
    <source>
        <dbReference type="EMBL" id="CAE0690221.1"/>
    </source>
</evidence>
<accession>A0A6S8SU95</accession>
<protein>
    <submittedName>
        <fullName evidence="1">Uncharacterized protein</fullName>
    </submittedName>
</protein>
<reference evidence="1" key="1">
    <citation type="submission" date="2021-01" db="EMBL/GenBank/DDBJ databases">
        <authorList>
            <person name="Corre E."/>
            <person name="Pelletier E."/>
            <person name="Niang G."/>
            <person name="Scheremetjew M."/>
            <person name="Finn R."/>
            <person name="Kale V."/>
            <person name="Holt S."/>
            <person name="Cochrane G."/>
            <person name="Meng A."/>
            <person name="Brown T."/>
            <person name="Cohen L."/>
        </authorList>
    </citation>
    <scope>NUCLEOTIDE SEQUENCE</scope>
    <source>
        <strain evidence="1">CCMP1756</strain>
    </source>
</reference>
<organism evidence="1">
    <name type="scientific">Pelagomonas calceolata</name>
    <dbReference type="NCBI Taxonomy" id="35677"/>
    <lineage>
        <taxon>Eukaryota</taxon>
        <taxon>Sar</taxon>
        <taxon>Stramenopiles</taxon>
        <taxon>Ochrophyta</taxon>
        <taxon>Pelagophyceae</taxon>
        <taxon>Pelagomonadales</taxon>
        <taxon>Pelagomonadaceae</taxon>
        <taxon>Pelagomonas</taxon>
    </lineage>
</organism>
<dbReference type="EMBL" id="HBIW01006763">
    <property type="protein sequence ID" value="CAE0690221.1"/>
    <property type="molecule type" value="Transcribed_RNA"/>
</dbReference>
<dbReference type="AlphaFoldDB" id="A0A6S8SU95"/>